<dbReference type="AlphaFoldDB" id="A0A6A4HD97"/>
<protein>
    <submittedName>
        <fullName evidence="1">Uncharacterized protein</fullName>
    </submittedName>
</protein>
<dbReference type="OrthoDB" id="3007206at2759"/>
<feature type="non-terminal residue" evidence="1">
    <location>
        <position position="1"/>
    </location>
</feature>
<proteinExistence type="predicted"/>
<accession>A0A6A4HD97</accession>
<sequence>LADVIINKESNTTGNKTDQESRVNTFIQTWRPRTHKLPPVLKNMISKAKKYGVKFIAPKPSEALQLQMPLWHHIGADPAERQINNNSKSTCLMQKHKVIIVGDAIKMIERLDSDEHIPLRGCGCLACIHDRDNLHCMHPYGNNTVQKIICSTCL</sequence>
<name>A0A6A4HD97_9AGAR</name>
<organism evidence="1 2">
    <name type="scientific">Gymnopus androsaceus JB14</name>
    <dbReference type="NCBI Taxonomy" id="1447944"/>
    <lineage>
        <taxon>Eukaryota</taxon>
        <taxon>Fungi</taxon>
        <taxon>Dikarya</taxon>
        <taxon>Basidiomycota</taxon>
        <taxon>Agaricomycotina</taxon>
        <taxon>Agaricomycetes</taxon>
        <taxon>Agaricomycetidae</taxon>
        <taxon>Agaricales</taxon>
        <taxon>Marasmiineae</taxon>
        <taxon>Omphalotaceae</taxon>
        <taxon>Gymnopus</taxon>
    </lineage>
</organism>
<reference evidence="1" key="1">
    <citation type="journal article" date="2019" name="Environ. Microbiol.">
        <title>Fungal ecological strategies reflected in gene transcription - a case study of two litter decomposers.</title>
        <authorList>
            <person name="Barbi F."/>
            <person name="Kohler A."/>
            <person name="Barry K."/>
            <person name="Baskaran P."/>
            <person name="Daum C."/>
            <person name="Fauchery L."/>
            <person name="Ihrmark K."/>
            <person name="Kuo A."/>
            <person name="LaButti K."/>
            <person name="Lipzen A."/>
            <person name="Morin E."/>
            <person name="Grigoriev I.V."/>
            <person name="Henrissat B."/>
            <person name="Lindahl B."/>
            <person name="Martin F."/>
        </authorList>
    </citation>
    <scope>NUCLEOTIDE SEQUENCE</scope>
    <source>
        <strain evidence="1">JB14</strain>
    </source>
</reference>
<evidence type="ECO:0000313" key="1">
    <source>
        <dbReference type="EMBL" id="KAE9396312.1"/>
    </source>
</evidence>
<gene>
    <name evidence="1" type="ORF">BT96DRAFT_824844</name>
</gene>
<dbReference type="Proteomes" id="UP000799118">
    <property type="component" value="Unassembled WGS sequence"/>
</dbReference>
<keyword evidence="2" id="KW-1185">Reference proteome</keyword>
<evidence type="ECO:0000313" key="2">
    <source>
        <dbReference type="Proteomes" id="UP000799118"/>
    </source>
</evidence>
<dbReference type="EMBL" id="ML769515">
    <property type="protein sequence ID" value="KAE9396312.1"/>
    <property type="molecule type" value="Genomic_DNA"/>
</dbReference>